<dbReference type="CDD" id="cd00063">
    <property type="entry name" value="FN3"/>
    <property type="match status" value="1"/>
</dbReference>
<dbReference type="InterPro" id="IPR003961">
    <property type="entry name" value="FN3_dom"/>
</dbReference>
<dbReference type="Proteomes" id="UP001152467">
    <property type="component" value="Unassembled WGS sequence"/>
</dbReference>
<name>A0A9W4QQY6_9GAMM</name>
<keyword evidence="2" id="KW-0560">Oxidoreductase</keyword>
<dbReference type="GO" id="GO:0120147">
    <property type="term" value="F:formylglycine-generating oxidase activity"/>
    <property type="evidence" value="ECO:0007669"/>
    <property type="project" value="TreeGrafter"/>
</dbReference>
<protein>
    <submittedName>
        <fullName evidence="2">Hercynine oxygenase</fullName>
        <ecNumber evidence="2">1.14.99.50</ecNumber>
    </submittedName>
</protein>
<dbReference type="Gene3D" id="2.60.40.10">
    <property type="entry name" value="Immunoglobulins"/>
    <property type="match status" value="1"/>
</dbReference>
<dbReference type="PANTHER" id="PTHR23150:SF19">
    <property type="entry name" value="FORMYLGLYCINE-GENERATING ENZYME"/>
    <property type="match status" value="1"/>
</dbReference>
<dbReference type="Gene3D" id="2.60.120.260">
    <property type="entry name" value="Galactose-binding domain-like"/>
    <property type="match status" value="1"/>
</dbReference>
<evidence type="ECO:0000313" key="2">
    <source>
        <dbReference type="EMBL" id="CAH9049598.1"/>
    </source>
</evidence>
<keyword evidence="3" id="KW-1185">Reference proteome</keyword>
<proteinExistence type="predicted"/>
<dbReference type="EC" id="1.14.99.50" evidence="2"/>
<dbReference type="SUPFAM" id="SSF49785">
    <property type="entry name" value="Galactose-binding domain-like"/>
    <property type="match status" value="1"/>
</dbReference>
<dbReference type="InterPro" id="IPR036116">
    <property type="entry name" value="FN3_sf"/>
</dbReference>
<dbReference type="InterPro" id="IPR051043">
    <property type="entry name" value="Sulfatase_Mod_Factor_Kinase"/>
</dbReference>
<dbReference type="Gene3D" id="3.90.1580.10">
    <property type="entry name" value="paralog of FGE (formylglycine-generating enzyme)"/>
    <property type="match status" value="1"/>
</dbReference>
<evidence type="ECO:0000313" key="3">
    <source>
        <dbReference type="Proteomes" id="UP001152467"/>
    </source>
</evidence>
<dbReference type="GO" id="GO:0044875">
    <property type="term" value="F:gamma-glutamyl hercynylcysteine sulfoxide synthase activity"/>
    <property type="evidence" value="ECO:0007669"/>
    <property type="project" value="UniProtKB-EC"/>
</dbReference>
<comment type="caution">
    <text evidence="2">The sequence shown here is derived from an EMBL/GenBank/DDBJ whole genome shotgun (WGS) entry which is preliminary data.</text>
</comment>
<dbReference type="RefSeq" id="WP_261625592.1">
    <property type="nucleotide sequence ID" value="NZ_CAMAPC010000001.1"/>
</dbReference>
<evidence type="ECO:0000259" key="1">
    <source>
        <dbReference type="Pfam" id="PF03781"/>
    </source>
</evidence>
<dbReference type="InterPro" id="IPR042095">
    <property type="entry name" value="SUMF_sf"/>
</dbReference>
<reference evidence="2" key="1">
    <citation type="submission" date="2022-07" db="EMBL/GenBank/DDBJ databases">
        <authorList>
            <person name="Criscuolo A."/>
        </authorList>
    </citation>
    <scope>NUCLEOTIDE SEQUENCE</scope>
    <source>
        <strain evidence="2">CIP111854</strain>
    </source>
</reference>
<feature type="domain" description="Sulfatase-modifying factor enzyme-like" evidence="1">
    <location>
        <begin position="30"/>
        <end position="297"/>
    </location>
</feature>
<dbReference type="InterPro" id="IPR016187">
    <property type="entry name" value="CTDL_fold"/>
</dbReference>
<sequence length="567" mass="64449">MINNKISLSVLVLTLGIVPFAHGKNLIHPWMVNIPAGEFVMGTNSGDKAAQPAHSVKVSAFQLAKHPVTVAEFRLFIQDTHFPITNDCDDKLDKNWLSGPTSVGTASWDNHRYLKSEYQPVTCITPKLANAYVDWLNDKTRGGYRLPTEQEFEYALKANSTSRYHWGDDADQACMFGNFADQSGEYFPNEQFGASYVGFIGHANCNDGEPYISIVGLYRPNGFGLHDMESNTSQLLGSCYYDGYQARAEQNMDINQCEYISQRGSTWHYPPQPAYDRGRYKRAGWSPGAMMGFRLARTTQSDVQHESTEGFKQALKKAQHMRLATRAMIPSAPKNVHLVNLQDNAFELRWQPHYDGRVIGYDIYRSILPNAHLLGGYYKEHYEKVTSVPHTRFSNNVTLSNHGGSFRVVAKTNKLASLPSVAAVHYDPELVTIPGRFDMRSVATLTNVWARHQAATKEKPERFYITTVSHLYEQPNILANFKINVKKTGWYTLNYKGSTYQNGTFFKLWQGDNLVAEVEFDSNIDEKTANRHEVYLEQGRHQLQISVKREGFDYWSLGWLEFLPSKN</sequence>
<dbReference type="AlphaFoldDB" id="A0A9W4QQY6"/>
<dbReference type="InterPro" id="IPR005532">
    <property type="entry name" value="SUMF_dom"/>
</dbReference>
<gene>
    <name evidence="2" type="primary">egtB_1</name>
    <name evidence="2" type="ORF">PSECIP111854_00243</name>
</gene>
<dbReference type="PANTHER" id="PTHR23150">
    <property type="entry name" value="SULFATASE MODIFYING FACTOR 1, 2"/>
    <property type="match status" value="1"/>
</dbReference>
<dbReference type="Pfam" id="PF03781">
    <property type="entry name" value="FGE-sulfatase"/>
    <property type="match status" value="1"/>
</dbReference>
<dbReference type="SUPFAM" id="SSF56436">
    <property type="entry name" value="C-type lectin-like"/>
    <property type="match status" value="1"/>
</dbReference>
<dbReference type="InterPro" id="IPR008979">
    <property type="entry name" value="Galactose-bd-like_sf"/>
</dbReference>
<dbReference type="EMBL" id="CAMAPC010000001">
    <property type="protein sequence ID" value="CAH9049598.1"/>
    <property type="molecule type" value="Genomic_DNA"/>
</dbReference>
<organism evidence="2 3">
    <name type="scientific">Pseudoalteromonas holothuriae</name>
    <dbReference type="NCBI Taxonomy" id="2963714"/>
    <lineage>
        <taxon>Bacteria</taxon>
        <taxon>Pseudomonadati</taxon>
        <taxon>Pseudomonadota</taxon>
        <taxon>Gammaproteobacteria</taxon>
        <taxon>Alteromonadales</taxon>
        <taxon>Pseudoalteromonadaceae</taxon>
        <taxon>Pseudoalteromonas</taxon>
    </lineage>
</organism>
<accession>A0A9W4QQY6</accession>
<dbReference type="SUPFAM" id="SSF49265">
    <property type="entry name" value="Fibronectin type III"/>
    <property type="match status" value="1"/>
</dbReference>
<dbReference type="InterPro" id="IPR013783">
    <property type="entry name" value="Ig-like_fold"/>
</dbReference>